<evidence type="ECO:0000256" key="3">
    <source>
        <dbReference type="ARBA" id="ARBA00022475"/>
    </source>
</evidence>
<keyword evidence="7" id="KW-0677">Repeat</keyword>
<evidence type="ECO:0000256" key="11">
    <source>
        <dbReference type="ARBA" id="ARBA00023180"/>
    </source>
</evidence>
<protein>
    <submittedName>
        <fullName evidence="15">Receptor-like protein EIX1</fullName>
    </submittedName>
</protein>
<keyword evidence="8" id="KW-1133">Transmembrane helix</keyword>
<sequence>MASHNGLVSSFLLAIFVIQVTEFGHSSASTNVRCIGAEREALLKFKHGLIDPSSRLSSWTGEECCKWEGVECDKKTGHVLKLDLHNPCTEEIYFDIFVPSDKCRLGGNIVPSLTKLKDLKYLDLSLNNFSTQKIPTFFASLQKLEYLNLSHTGFEGDIPRQLNNLSRLEYLDLSSDFCLGCLTSNDLDWVSKLSSLKFLHMSNVDLYMAVGWFSSINMLSSLQSLGLSGCELQDISSSLQANFTSLRFLDISSNFINSSIPPWIYNLSKLEHIDLSANDHISGPFPTPIIENNQRLAFFDVSENSLQGTVPKNLSSFCKLQVLRLGYNQFNGNIFSIFDGPLGCVQSNWKIFDVSYNNFSGGLPNQFGYFKELEYLDLSDNLISGSIPSNLGELSSLRELYLSNNKVNGTIPESIGRLSNLKELHFEENLLHGTVSELHFENLKSLTKLDIPSMSLY</sequence>
<evidence type="ECO:0000313" key="15">
    <source>
        <dbReference type="RefSeq" id="XP_030517202.2"/>
    </source>
</evidence>
<evidence type="ECO:0000256" key="4">
    <source>
        <dbReference type="ARBA" id="ARBA00022614"/>
    </source>
</evidence>
<dbReference type="Pfam" id="PF00560">
    <property type="entry name" value="LRR_1"/>
    <property type="match status" value="2"/>
</dbReference>
<keyword evidence="11" id="KW-0325">Glycoprotein</keyword>
<dbReference type="Pfam" id="PF13855">
    <property type="entry name" value="LRR_8"/>
    <property type="match status" value="2"/>
</dbReference>
<evidence type="ECO:0000256" key="10">
    <source>
        <dbReference type="ARBA" id="ARBA00023170"/>
    </source>
</evidence>
<evidence type="ECO:0000256" key="5">
    <source>
        <dbReference type="ARBA" id="ARBA00022692"/>
    </source>
</evidence>
<keyword evidence="6 12" id="KW-0732">Signal</keyword>
<dbReference type="InterPro" id="IPR046956">
    <property type="entry name" value="RLP23-like"/>
</dbReference>
<dbReference type="RefSeq" id="XP_030517202.2">
    <property type="nucleotide sequence ID" value="XM_030661342.2"/>
</dbReference>
<comment type="subcellular location">
    <subcellularLocation>
        <location evidence="1">Cell membrane</location>
        <topology evidence="1">Single-pass type I membrane protein</topology>
    </subcellularLocation>
</comment>
<dbReference type="GeneID" id="115730732"/>
<dbReference type="SUPFAM" id="SSF52047">
    <property type="entry name" value="RNI-like"/>
    <property type="match status" value="1"/>
</dbReference>
<evidence type="ECO:0000256" key="1">
    <source>
        <dbReference type="ARBA" id="ARBA00004251"/>
    </source>
</evidence>
<dbReference type="PROSITE" id="PS51450">
    <property type="entry name" value="LRR"/>
    <property type="match status" value="1"/>
</dbReference>
<keyword evidence="14" id="KW-1185">Reference proteome</keyword>
<dbReference type="SUPFAM" id="SSF52058">
    <property type="entry name" value="L domain-like"/>
    <property type="match status" value="1"/>
</dbReference>
<dbReference type="GO" id="GO:0005886">
    <property type="term" value="C:plasma membrane"/>
    <property type="evidence" value="ECO:0007669"/>
    <property type="project" value="UniProtKB-SubCell"/>
</dbReference>
<proteinExistence type="inferred from homology"/>
<name>A0A8B8N453_9MYRT</name>
<dbReference type="AlphaFoldDB" id="A0A8B8N453"/>
<dbReference type="Pfam" id="PF08263">
    <property type="entry name" value="LRRNT_2"/>
    <property type="match status" value="1"/>
</dbReference>
<keyword evidence="4" id="KW-0433">Leucine-rich repeat</keyword>
<dbReference type="PANTHER" id="PTHR48063:SF112">
    <property type="entry name" value="RECEPTOR LIKE PROTEIN 30-LIKE"/>
    <property type="match status" value="1"/>
</dbReference>
<dbReference type="InterPro" id="IPR013210">
    <property type="entry name" value="LRR_N_plant-typ"/>
</dbReference>
<dbReference type="Proteomes" id="UP000827889">
    <property type="component" value="Chromosome 5"/>
</dbReference>
<dbReference type="PANTHER" id="PTHR48063">
    <property type="entry name" value="LRR RECEPTOR-LIKE KINASE"/>
    <property type="match status" value="1"/>
</dbReference>
<feature type="signal peptide" evidence="12">
    <location>
        <begin position="1"/>
        <end position="28"/>
    </location>
</feature>
<accession>A0A8B8N453</accession>
<keyword evidence="10" id="KW-0675">Receptor</keyword>
<keyword evidence="5" id="KW-0812">Transmembrane</keyword>
<keyword evidence="3" id="KW-1003">Cell membrane</keyword>
<evidence type="ECO:0000256" key="12">
    <source>
        <dbReference type="SAM" id="SignalP"/>
    </source>
</evidence>
<feature type="chain" id="PRO_5046411112" evidence="12">
    <location>
        <begin position="29"/>
        <end position="457"/>
    </location>
</feature>
<evidence type="ECO:0000256" key="2">
    <source>
        <dbReference type="ARBA" id="ARBA00009592"/>
    </source>
</evidence>
<evidence type="ECO:0000256" key="8">
    <source>
        <dbReference type="ARBA" id="ARBA00022989"/>
    </source>
</evidence>
<evidence type="ECO:0000256" key="9">
    <source>
        <dbReference type="ARBA" id="ARBA00023136"/>
    </source>
</evidence>
<comment type="similarity">
    <text evidence="2">Belongs to the RLP family.</text>
</comment>
<keyword evidence="9" id="KW-0472">Membrane</keyword>
<evidence type="ECO:0000256" key="6">
    <source>
        <dbReference type="ARBA" id="ARBA00022729"/>
    </source>
</evidence>
<dbReference type="InterPro" id="IPR001611">
    <property type="entry name" value="Leu-rich_rpt"/>
</dbReference>
<evidence type="ECO:0000256" key="7">
    <source>
        <dbReference type="ARBA" id="ARBA00022737"/>
    </source>
</evidence>
<dbReference type="KEGG" id="rarg:115730732"/>
<organism evidence="14 15">
    <name type="scientific">Rhodamnia argentea</name>
    <dbReference type="NCBI Taxonomy" id="178133"/>
    <lineage>
        <taxon>Eukaryota</taxon>
        <taxon>Viridiplantae</taxon>
        <taxon>Streptophyta</taxon>
        <taxon>Embryophyta</taxon>
        <taxon>Tracheophyta</taxon>
        <taxon>Spermatophyta</taxon>
        <taxon>Magnoliopsida</taxon>
        <taxon>eudicotyledons</taxon>
        <taxon>Gunneridae</taxon>
        <taxon>Pentapetalae</taxon>
        <taxon>rosids</taxon>
        <taxon>malvids</taxon>
        <taxon>Myrtales</taxon>
        <taxon>Myrtaceae</taxon>
        <taxon>Myrtoideae</taxon>
        <taxon>Myrteae</taxon>
        <taxon>Australasian group</taxon>
        <taxon>Rhodamnia</taxon>
    </lineage>
</organism>
<dbReference type="InterPro" id="IPR003591">
    <property type="entry name" value="Leu-rich_rpt_typical-subtyp"/>
</dbReference>
<dbReference type="SMART" id="SM00369">
    <property type="entry name" value="LRR_TYP"/>
    <property type="match status" value="5"/>
</dbReference>
<evidence type="ECO:0000259" key="13">
    <source>
        <dbReference type="Pfam" id="PF08263"/>
    </source>
</evidence>
<dbReference type="InterPro" id="IPR032675">
    <property type="entry name" value="LRR_dom_sf"/>
</dbReference>
<evidence type="ECO:0000313" key="14">
    <source>
        <dbReference type="Proteomes" id="UP000827889"/>
    </source>
</evidence>
<feature type="domain" description="Leucine-rich repeat-containing N-terminal plant-type" evidence="13">
    <location>
        <begin position="37"/>
        <end position="73"/>
    </location>
</feature>
<reference evidence="15" key="1">
    <citation type="submission" date="2025-08" db="UniProtKB">
        <authorList>
            <consortium name="RefSeq"/>
        </authorList>
    </citation>
    <scope>IDENTIFICATION</scope>
    <source>
        <tissue evidence="15">Leaf</tissue>
    </source>
</reference>
<dbReference type="Gene3D" id="3.80.10.10">
    <property type="entry name" value="Ribonuclease Inhibitor"/>
    <property type="match status" value="3"/>
</dbReference>
<gene>
    <name evidence="15" type="primary">LOC115730732</name>
</gene>